<protein>
    <submittedName>
        <fullName evidence="1">Transcriptional regulator, TetR family</fullName>
    </submittedName>
</protein>
<sequence>MLATHNLDQVGMIAVAETAGIPASSAYHFFPEIGDLWKELARTIAIAQAAEDLKLPRVDEWETLVELSLEFHQRVFNSDRAARQLMLGAHTPPDIKHAACKEDFRFGAALWTAIRRQFVLPELADSSELFFKALLIADVFYSLSVADHDRVTDAAMKEARLATIAYLRAYLPRRLARIDDA</sequence>
<name>A0A0X9LAU0_9SPHN</name>
<geneLocation type="plasmid" evidence="1">
    <name>pSH</name>
</geneLocation>
<accession>A0A0X9LAU0</accession>
<keyword evidence="1" id="KW-0614">Plasmid</keyword>
<organism evidence="1">
    <name type="scientific">Sphingomonas sp. SH</name>
    <dbReference type="NCBI Taxonomy" id="849864"/>
    <lineage>
        <taxon>Bacteria</taxon>
        <taxon>Pseudomonadati</taxon>
        <taxon>Pseudomonadota</taxon>
        <taxon>Alphaproteobacteria</taxon>
        <taxon>Sphingomonadales</taxon>
        <taxon>Sphingomonadaceae</taxon>
        <taxon>Sphingomonas</taxon>
    </lineage>
</organism>
<dbReference type="EMBL" id="KU237244">
    <property type="protein sequence ID" value="ALZ45886.1"/>
    <property type="molecule type" value="Genomic_DNA"/>
</dbReference>
<dbReference type="AlphaFoldDB" id="A0A0X9LAU0"/>
<evidence type="ECO:0000313" key="1">
    <source>
        <dbReference type="EMBL" id="ALZ45886.1"/>
    </source>
</evidence>
<dbReference type="Gene3D" id="1.10.357.10">
    <property type="entry name" value="Tetracycline Repressor, domain 2"/>
    <property type="match status" value="1"/>
</dbReference>
<proteinExistence type="predicted"/>
<reference evidence="1" key="1">
    <citation type="submission" date="2017-08" db="EMBL/GenBank/DDBJ databases">
        <title>Complete sequence of the plasmid of the isoproturon degrdaing bacteria Sphingomonas sp. strain SH.</title>
        <authorList>
            <person name="Devers-Lamrani M."/>
            <person name="Hussain S."/>
            <person name="Storck V."/>
            <person name="Martin-Laurent F."/>
        </authorList>
    </citation>
    <scope>NUCLEOTIDE SEQUENCE</scope>
    <source>
        <strain evidence="1">SH</strain>
        <plasmid evidence="1">pSH</plasmid>
    </source>
</reference>